<proteinExistence type="predicted"/>
<protein>
    <submittedName>
        <fullName evidence="1">Uncharacterized protein</fullName>
    </submittedName>
</protein>
<reference evidence="1 2" key="1">
    <citation type="submission" date="2019-01" db="EMBL/GenBank/DDBJ databases">
        <title>Genomes sequencing and comparative genomics of infectious freshwater microsporidia, Cucumispora dikerogammari and Thelohania contejeani.</title>
        <authorList>
            <person name="Cormier A."/>
            <person name="Giraud I."/>
            <person name="Wattier R."/>
            <person name="Teixeira M."/>
            <person name="Grandjean F."/>
            <person name="Rigaud T."/>
            <person name="Cordaux R."/>
        </authorList>
    </citation>
    <scope>NUCLEOTIDE SEQUENCE [LARGE SCALE GENOMIC DNA]</scope>
    <source>
        <strain evidence="1">T1</strain>
        <tissue evidence="1">Spores</tissue>
    </source>
</reference>
<feature type="non-terminal residue" evidence="1">
    <location>
        <position position="130"/>
    </location>
</feature>
<accession>A0ABQ7HWQ5</accession>
<comment type="caution">
    <text evidence="1">The sequence shown here is derived from an EMBL/GenBank/DDBJ whole genome shotgun (WGS) entry which is preliminary data.</text>
</comment>
<gene>
    <name evidence="1" type="ORF">TCON_2190</name>
</gene>
<name>A0ABQ7HWQ5_9MICR</name>
<sequence>MEKNNLTSITDINSICILHSSDNKFHHCKISDLKTQIPQVIKAISQLISRNFYYKHKLIIKNLLSNKKIDIDLLLTAVTTIILKECHRFSNYIYSPSRIASFRLFATLIKEIDISFKTTINNIHDKTSIK</sequence>
<dbReference type="Proteomes" id="UP001516464">
    <property type="component" value="Unassembled WGS sequence"/>
</dbReference>
<dbReference type="EMBL" id="SBIQ01000218">
    <property type="protein sequence ID" value="KAF7682587.1"/>
    <property type="molecule type" value="Genomic_DNA"/>
</dbReference>
<organism evidence="1 2">
    <name type="scientific">Astathelohania contejeani</name>
    <dbReference type="NCBI Taxonomy" id="164912"/>
    <lineage>
        <taxon>Eukaryota</taxon>
        <taxon>Fungi</taxon>
        <taxon>Fungi incertae sedis</taxon>
        <taxon>Microsporidia</taxon>
        <taxon>Astathelohaniidae</taxon>
        <taxon>Astathelohania</taxon>
    </lineage>
</organism>
<keyword evidence="2" id="KW-1185">Reference proteome</keyword>
<evidence type="ECO:0000313" key="2">
    <source>
        <dbReference type="Proteomes" id="UP001516464"/>
    </source>
</evidence>
<evidence type="ECO:0000313" key="1">
    <source>
        <dbReference type="EMBL" id="KAF7682587.1"/>
    </source>
</evidence>